<evidence type="ECO:0000313" key="2">
    <source>
        <dbReference type="EMBL" id="MFC4634665.1"/>
    </source>
</evidence>
<dbReference type="SUPFAM" id="SSF82693">
    <property type="entry name" value="Multidrug efflux transporter AcrB pore domain, PN1, PN2, PC1 and PC2 subdomains"/>
    <property type="match status" value="2"/>
</dbReference>
<dbReference type="EMBL" id="JBHSFV010000007">
    <property type="protein sequence ID" value="MFC4634665.1"/>
    <property type="molecule type" value="Genomic_DNA"/>
</dbReference>
<feature type="transmembrane region" description="Helical" evidence="1">
    <location>
        <begin position="362"/>
        <end position="381"/>
    </location>
</feature>
<comment type="caution">
    <text evidence="2">The sequence shown here is derived from an EMBL/GenBank/DDBJ whole genome shotgun (WGS) entry which is preliminary data.</text>
</comment>
<keyword evidence="3" id="KW-1185">Reference proteome</keyword>
<feature type="transmembrane region" description="Helical" evidence="1">
    <location>
        <begin position="415"/>
        <end position="438"/>
    </location>
</feature>
<sequence length="1209" mass="134509">MEVKKNKKVDKEFILSSWAIDNPTIIYVLMSLFLVLGLVAYFGMPRENFPEINETKIYISAPYPGNTAEDIERLIVDPLEDKLQNISGVVEIISTAQEDYAIITVEFEETFTVAEAKQKVKDEVDSETSNEDWPTFNGAKVEPNVFDLSISEETPILNVNISGNYQVEKLKEYAEYLQDEIEALKEIKAADIRGAQEKEVEVAVDVYKMMAAKISFDDIINTIRNENMTLSAGNLVTSGQRRTIRITGEIENPSDLNDFVVKSEKGAVYLKDIAKVTFSEEDKTTYARDLTLEEGESVNDENVSESVVMLDVKKRAGKNMIEAVEQINEIIKNAKENVFPPDLKIAVANDQSEKTVNQVNDLVNNIIFGIILVVGVLMFFLGFRNALFVGFAIPMSMFMSFMILNLMGYTMNTMILFALIMGLGMLVDNGIVVVENVYRLMDEEGMSRIEAAKKGIGEIAFPIIISTLTTVAAFVPLGLWPGVMGQFMIYFPITLSVVLGSSLFVAIFINSMLVSRFMKTEETPLTRKFLIRTSLIMLPIGLLILFVGGPVSGLGSLVLVTIVFLWIYRYFLMGATEAFQRRFLTWLERKYQEFLGWSIKGKKPGLFVGGIFILLIATFMAFGASVGAKRTSIEFFPDNTPNQIIVYIEYPEGTAISKTNEITKEIERRVFKVFNDKAYLKGDDYNFLVETSVSQVGEGAGNPQTDGGSAAEMPHRSKITATMREYKFRNGADSEELRSKVQKAVKGIYPGIAISVEKDAVGPPAGYPINIELEGKDYNELIVAAEAMRNYINTKNISGIDELKIDVNKGKPGTQVMVDRQKSGELGVPTGMVGNQLRRSIFGDKAGVYKKDGEDYDIYVRFNEDQRYDRSALFNQNITFRDPANGQIKEVPVAAVTKTKNTSSFSAIKHRDTRRVVTVYSALAPGYTDAGAIVSQIQEEMDTQDAKEIIPGTIKVNYTGQIEEQNKQMEFLMGAFFAGLGLIFFLLIFQFSSISKPMIIMIAIFLSFIGVFGGILITGAPFVIMMTMMGIISLAGIVVNNGVVLLDYTQLLIDRKLVALDLPEKALLPKEEVAELIVKAGRARLRPVILTAITTVLGLIPLAVGINIDFFGLFQSFDPGIYIGGDNVIFWGPLAWAVIYGLIIATFLTLIIVPLLFYIVYRIKLYFRGAATIDTNLQETTTDDEELADTLEENVLDTESFDYPIPEGE</sequence>
<dbReference type="SUPFAM" id="SSF82866">
    <property type="entry name" value="Multidrug efflux transporter AcrB transmembrane domain"/>
    <property type="match status" value="2"/>
</dbReference>
<keyword evidence="1" id="KW-0472">Membrane</keyword>
<dbReference type="Gene3D" id="3.30.2090.10">
    <property type="entry name" value="Multidrug efflux transporter AcrB TolC docking domain, DN and DC subdomains"/>
    <property type="match status" value="2"/>
</dbReference>
<accession>A0ABV9HY47</accession>
<organism evidence="2 3">
    <name type="scientific">Dokdonia ponticola</name>
    <dbReference type="NCBI Taxonomy" id="2041041"/>
    <lineage>
        <taxon>Bacteria</taxon>
        <taxon>Pseudomonadati</taxon>
        <taxon>Bacteroidota</taxon>
        <taxon>Flavobacteriia</taxon>
        <taxon>Flavobacteriales</taxon>
        <taxon>Flavobacteriaceae</taxon>
        <taxon>Dokdonia</taxon>
    </lineage>
</organism>
<dbReference type="InterPro" id="IPR027463">
    <property type="entry name" value="AcrB_DN_DC_subdom"/>
</dbReference>
<protein>
    <submittedName>
        <fullName evidence="2">Efflux RND transporter permease subunit</fullName>
    </submittedName>
</protein>
<feature type="transmembrane region" description="Helical" evidence="1">
    <location>
        <begin position="971"/>
        <end position="991"/>
    </location>
</feature>
<keyword evidence="1" id="KW-1133">Transmembrane helix</keyword>
<feature type="transmembrane region" description="Helical" evidence="1">
    <location>
        <begin position="1088"/>
        <end position="1114"/>
    </location>
</feature>
<feature type="transmembrane region" description="Helical" evidence="1">
    <location>
        <begin position="529"/>
        <end position="548"/>
    </location>
</feature>
<feature type="transmembrane region" description="Helical" evidence="1">
    <location>
        <begin position="1134"/>
        <end position="1161"/>
    </location>
</feature>
<feature type="transmembrane region" description="Helical" evidence="1">
    <location>
        <begin position="459"/>
        <end position="481"/>
    </location>
</feature>
<dbReference type="PANTHER" id="PTHR32063">
    <property type="match status" value="1"/>
</dbReference>
<dbReference type="Gene3D" id="1.20.1640.10">
    <property type="entry name" value="Multidrug efflux transporter AcrB transmembrane domain"/>
    <property type="match status" value="2"/>
</dbReference>
<gene>
    <name evidence="2" type="ORF">ACFO3O_12145</name>
</gene>
<dbReference type="RefSeq" id="WP_379979145.1">
    <property type="nucleotide sequence ID" value="NZ_JBHSFV010000007.1"/>
</dbReference>
<reference evidence="3" key="1">
    <citation type="journal article" date="2019" name="Int. J. Syst. Evol. Microbiol.">
        <title>The Global Catalogue of Microorganisms (GCM) 10K type strain sequencing project: providing services to taxonomists for standard genome sequencing and annotation.</title>
        <authorList>
            <consortium name="The Broad Institute Genomics Platform"/>
            <consortium name="The Broad Institute Genome Sequencing Center for Infectious Disease"/>
            <person name="Wu L."/>
            <person name="Ma J."/>
        </authorList>
    </citation>
    <scope>NUCLEOTIDE SEQUENCE [LARGE SCALE GENOMIC DNA]</scope>
    <source>
        <strain evidence="3">YJ-61-S</strain>
    </source>
</reference>
<dbReference type="Gene3D" id="3.30.70.1320">
    <property type="entry name" value="Multidrug efflux transporter AcrB pore domain like"/>
    <property type="match status" value="1"/>
</dbReference>
<dbReference type="Gene3D" id="3.30.70.1440">
    <property type="entry name" value="Multidrug efflux transporter AcrB pore domain"/>
    <property type="match status" value="1"/>
</dbReference>
<evidence type="ECO:0000256" key="1">
    <source>
        <dbReference type="SAM" id="Phobius"/>
    </source>
</evidence>
<keyword evidence="1" id="KW-0812">Transmembrane</keyword>
<proteinExistence type="predicted"/>
<dbReference type="Gene3D" id="3.30.70.1430">
    <property type="entry name" value="Multidrug efflux transporter AcrB pore domain"/>
    <property type="match status" value="2"/>
</dbReference>
<feature type="transmembrane region" description="Helical" evidence="1">
    <location>
        <begin position="487"/>
        <end position="509"/>
    </location>
</feature>
<dbReference type="Proteomes" id="UP001596043">
    <property type="component" value="Unassembled WGS sequence"/>
</dbReference>
<dbReference type="Pfam" id="PF00873">
    <property type="entry name" value="ACR_tran"/>
    <property type="match status" value="2"/>
</dbReference>
<feature type="transmembrane region" description="Helical" evidence="1">
    <location>
        <begin position="606"/>
        <end position="628"/>
    </location>
</feature>
<feature type="transmembrane region" description="Helical" evidence="1">
    <location>
        <begin position="388"/>
        <end position="409"/>
    </location>
</feature>
<dbReference type="PRINTS" id="PR00702">
    <property type="entry name" value="ACRIFLAVINRP"/>
</dbReference>
<name>A0ABV9HY47_9FLAO</name>
<feature type="transmembrane region" description="Helical" evidence="1">
    <location>
        <begin position="1023"/>
        <end position="1046"/>
    </location>
</feature>
<feature type="transmembrane region" description="Helical" evidence="1">
    <location>
        <begin position="998"/>
        <end position="1017"/>
    </location>
</feature>
<feature type="transmembrane region" description="Helical" evidence="1">
    <location>
        <begin position="554"/>
        <end position="572"/>
    </location>
</feature>
<dbReference type="PANTHER" id="PTHR32063:SF0">
    <property type="entry name" value="SWARMING MOTILITY PROTEIN SWRC"/>
    <property type="match status" value="1"/>
</dbReference>
<dbReference type="SUPFAM" id="SSF82714">
    <property type="entry name" value="Multidrug efflux transporter AcrB TolC docking domain, DN and DC subdomains"/>
    <property type="match status" value="2"/>
</dbReference>
<evidence type="ECO:0000313" key="3">
    <source>
        <dbReference type="Proteomes" id="UP001596043"/>
    </source>
</evidence>
<dbReference type="InterPro" id="IPR001036">
    <property type="entry name" value="Acrflvin-R"/>
</dbReference>